<dbReference type="SUPFAM" id="SSF46785">
    <property type="entry name" value="Winged helix' DNA-binding domain"/>
    <property type="match status" value="1"/>
</dbReference>
<evidence type="ECO:0000256" key="2">
    <source>
        <dbReference type="ARBA" id="ARBA00023125"/>
    </source>
</evidence>
<evidence type="ECO:0000256" key="3">
    <source>
        <dbReference type="ARBA" id="ARBA00023163"/>
    </source>
</evidence>
<keyword evidence="7" id="KW-1185">Reference proteome</keyword>
<evidence type="ECO:0000259" key="5">
    <source>
        <dbReference type="PROSITE" id="PS51078"/>
    </source>
</evidence>
<dbReference type="InterPro" id="IPR036390">
    <property type="entry name" value="WH_DNA-bd_sf"/>
</dbReference>
<dbReference type="PROSITE" id="PS51077">
    <property type="entry name" value="HTH_ICLR"/>
    <property type="match status" value="1"/>
</dbReference>
<dbReference type="Gene3D" id="1.10.10.10">
    <property type="entry name" value="Winged helix-like DNA-binding domain superfamily/Winged helix DNA-binding domain"/>
    <property type="match status" value="1"/>
</dbReference>
<protein>
    <submittedName>
        <fullName evidence="6">HTH-type transcriptional regulator SrpS</fullName>
    </submittedName>
</protein>
<dbReference type="GO" id="GO:0003677">
    <property type="term" value="F:DNA binding"/>
    <property type="evidence" value="ECO:0007669"/>
    <property type="project" value="UniProtKB-KW"/>
</dbReference>
<dbReference type="InterPro" id="IPR036388">
    <property type="entry name" value="WH-like_DNA-bd_sf"/>
</dbReference>
<dbReference type="InterPro" id="IPR005471">
    <property type="entry name" value="Tscrpt_reg_IclR_N"/>
</dbReference>
<dbReference type="AlphaFoldDB" id="A0A3P4AYX4"/>
<dbReference type="SMART" id="SM00346">
    <property type="entry name" value="HTH_ICLR"/>
    <property type="match status" value="1"/>
</dbReference>
<accession>A0A3P4AYX4</accession>
<dbReference type="PROSITE" id="PS51078">
    <property type="entry name" value="ICLR_ED"/>
    <property type="match status" value="1"/>
</dbReference>
<dbReference type="Proteomes" id="UP000277294">
    <property type="component" value="Unassembled WGS sequence"/>
</dbReference>
<dbReference type="RefSeq" id="WP_124077834.1">
    <property type="nucleotide sequence ID" value="NZ_UWPJ01000006.1"/>
</dbReference>
<sequence length="259" mass="28257">MPTKPEAHRQPDGEGTGRVQSIDRAFMVLRELATTPQGATALDLSRRAGIERTTVHRLLKTLIHWNMVTAEDGVYALGPECLLLATAHASRLNVRRAALPYAVELQEKVLQGRSALVSISVPARDRTVIVERIWTPLTPMNVIIDIGNQFPVDDCASGKSILSTYPDELGRATLGKSRFDKVLPELRKIRQADGFCATLGRYKRGLASLAYPFRGRGQAALGAIVVSGLDLNDSMRPDSSLAQHLQRACENVSSALQHG</sequence>
<feature type="domain" description="HTH iclR-type" evidence="4">
    <location>
        <begin position="19"/>
        <end position="79"/>
    </location>
</feature>
<evidence type="ECO:0000313" key="7">
    <source>
        <dbReference type="Proteomes" id="UP000277294"/>
    </source>
</evidence>
<proteinExistence type="predicted"/>
<dbReference type="PANTHER" id="PTHR30136:SF24">
    <property type="entry name" value="HTH-TYPE TRANSCRIPTIONAL REPRESSOR ALLR"/>
    <property type="match status" value="1"/>
</dbReference>
<name>A0A3P4AYX4_9BURK</name>
<gene>
    <name evidence="6" type="primary">srpS</name>
    <name evidence="6" type="ORF">PIGHUM_00655</name>
</gene>
<dbReference type="Gene3D" id="3.30.450.40">
    <property type="match status" value="1"/>
</dbReference>
<organism evidence="6 7">
    <name type="scientific">Pigmentiphaga humi</name>
    <dbReference type="NCBI Taxonomy" id="2478468"/>
    <lineage>
        <taxon>Bacteria</taxon>
        <taxon>Pseudomonadati</taxon>
        <taxon>Pseudomonadota</taxon>
        <taxon>Betaproteobacteria</taxon>
        <taxon>Burkholderiales</taxon>
        <taxon>Alcaligenaceae</taxon>
        <taxon>Pigmentiphaga</taxon>
    </lineage>
</organism>
<evidence type="ECO:0000256" key="1">
    <source>
        <dbReference type="ARBA" id="ARBA00023015"/>
    </source>
</evidence>
<keyword evidence="2" id="KW-0238">DNA-binding</keyword>
<evidence type="ECO:0000313" key="6">
    <source>
        <dbReference type="EMBL" id="VCU68598.1"/>
    </source>
</evidence>
<dbReference type="Pfam" id="PF01614">
    <property type="entry name" value="IclR_C"/>
    <property type="match status" value="1"/>
</dbReference>
<keyword evidence="1" id="KW-0805">Transcription regulation</keyword>
<dbReference type="InterPro" id="IPR029016">
    <property type="entry name" value="GAF-like_dom_sf"/>
</dbReference>
<dbReference type="InterPro" id="IPR050707">
    <property type="entry name" value="HTH_MetabolicPath_Reg"/>
</dbReference>
<evidence type="ECO:0000259" key="4">
    <source>
        <dbReference type="PROSITE" id="PS51077"/>
    </source>
</evidence>
<dbReference type="GO" id="GO:0045892">
    <property type="term" value="P:negative regulation of DNA-templated transcription"/>
    <property type="evidence" value="ECO:0007669"/>
    <property type="project" value="TreeGrafter"/>
</dbReference>
<dbReference type="OrthoDB" id="8678438at2"/>
<dbReference type="SUPFAM" id="SSF55781">
    <property type="entry name" value="GAF domain-like"/>
    <property type="match status" value="1"/>
</dbReference>
<dbReference type="EMBL" id="UWPJ01000006">
    <property type="protein sequence ID" value="VCU68598.1"/>
    <property type="molecule type" value="Genomic_DNA"/>
</dbReference>
<dbReference type="PANTHER" id="PTHR30136">
    <property type="entry name" value="HELIX-TURN-HELIX TRANSCRIPTIONAL REGULATOR, ICLR FAMILY"/>
    <property type="match status" value="1"/>
</dbReference>
<feature type="domain" description="IclR-ED" evidence="5">
    <location>
        <begin position="80"/>
        <end position="258"/>
    </location>
</feature>
<dbReference type="GO" id="GO:0003700">
    <property type="term" value="F:DNA-binding transcription factor activity"/>
    <property type="evidence" value="ECO:0007669"/>
    <property type="project" value="TreeGrafter"/>
</dbReference>
<dbReference type="InterPro" id="IPR014757">
    <property type="entry name" value="Tscrpt_reg_IclR_C"/>
</dbReference>
<keyword evidence="3" id="KW-0804">Transcription</keyword>
<reference evidence="6 7" key="1">
    <citation type="submission" date="2018-10" db="EMBL/GenBank/DDBJ databases">
        <authorList>
            <person name="Criscuolo A."/>
        </authorList>
    </citation>
    <scope>NUCLEOTIDE SEQUENCE [LARGE SCALE GENOMIC DNA]</scope>
    <source>
        <strain evidence="6">DnA1</strain>
    </source>
</reference>
<dbReference type="Pfam" id="PF09339">
    <property type="entry name" value="HTH_IclR"/>
    <property type="match status" value="1"/>
</dbReference>